<comment type="caution">
    <text evidence="2">The sequence shown here is derived from an EMBL/GenBank/DDBJ whole genome shotgun (WGS) entry which is preliminary data.</text>
</comment>
<dbReference type="Proteomes" id="UP000197468">
    <property type="component" value="Unassembled WGS sequence"/>
</dbReference>
<dbReference type="InterPro" id="IPR013783">
    <property type="entry name" value="Ig-like_fold"/>
</dbReference>
<proteinExistence type="predicted"/>
<dbReference type="PANTHER" id="PTHR34677:SF3">
    <property type="entry name" value="BACTERIAL IG-LIKE DOMAIN-CONTAINING PROTEIN"/>
    <property type="match status" value="1"/>
</dbReference>
<gene>
    <name evidence="2" type="ORF">CDN99_09355</name>
</gene>
<feature type="domain" description="Bacterial Ig-like" evidence="1">
    <location>
        <begin position="93"/>
        <end position="175"/>
    </location>
</feature>
<evidence type="ECO:0000313" key="3">
    <source>
        <dbReference type="Proteomes" id="UP000197468"/>
    </source>
</evidence>
<reference evidence="2 3" key="1">
    <citation type="journal article" date="2008" name="Int. J. Syst. Evol. Microbiol.">
        <title>Description of Roseateles aquatilis sp. nov. and Roseateles terrae sp. nov., in the class Betaproteobacteria, and emended description of the genus Roseateles.</title>
        <authorList>
            <person name="Gomila M."/>
            <person name="Bowien B."/>
            <person name="Falsen E."/>
            <person name="Moore E.R."/>
            <person name="Lalucat J."/>
        </authorList>
    </citation>
    <scope>NUCLEOTIDE SEQUENCE [LARGE SCALE GENOMIC DNA]</scope>
    <source>
        <strain evidence="2 3">CCUG 48205</strain>
    </source>
</reference>
<evidence type="ECO:0000259" key="1">
    <source>
        <dbReference type="Pfam" id="PF19077"/>
    </source>
</evidence>
<protein>
    <recommendedName>
        <fullName evidence="1">Bacterial Ig-like domain-containing protein</fullName>
    </recommendedName>
</protein>
<dbReference type="EMBL" id="NIOF01000003">
    <property type="protein sequence ID" value="OWQ91364.1"/>
    <property type="molecule type" value="Genomic_DNA"/>
</dbReference>
<organism evidence="2 3">
    <name type="scientific">Roseateles aquatilis</name>
    <dbReference type="NCBI Taxonomy" id="431061"/>
    <lineage>
        <taxon>Bacteria</taxon>
        <taxon>Pseudomonadati</taxon>
        <taxon>Pseudomonadota</taxon>
        <taxon>Betaproteobacteria</taxon>
        <taxon>Burkholderiales</taxon>
        <taxon>Sphaerotilaceae</taxon>
        <taxon>Roseateles</taxon>
    </lineage>
</organism>
<keyword evidence="3" id="KW-1185">Reference proteome</keyword>
<dbReference type="InterPro" id="IPR044016">
    <property type="entry name" value="Big_13"/>
</dbReference>
<evidence type="ECO:0000313" key="2">
    <source>
        <dbReference type="EMBL" id="OWQ91364.1"/>
    </source>
</evidence>
<feature type="domain" description="Bacterial Ig-like" evidence="1">
    <location>
        <begin position="180"/>
        <end position="266"/>
    </location>
</feature>
<sequence>MTLHAPGALHPNLLGASGEVRVGALETGARWEYSLNGGETWLAGRGSALTPEGLGGDGGKALQVVQISASGVRSLPKDLVFLLDTEVSAPLTQLAQDTGIEGDRITHDPTLTITGLEPAAIWDFRIDGGEWRRGEGSRVEGRAFDGTADGAHRVDIRQTDAAGNQAESALEFVLDRTAPAPAVVALANDTGLSGDRITQDGTLAVSGVAADATWSYRIDGGDWVAGGSGGEIADAALNVEGAHRVEVRVSDVAGNQAQSALEFVLDRTAPAPAVVELVNDTGLRGDRITQDGTLAVSGVAADATWSYRIDGGDWVSGGSSGKIVDAALNVEGAHRVEVRVSDVAGNQAESALEFVLDRTAPAPAVVALVNDTGLRGDRITRDGTLAVSGVAADATWSYRIDGGGWVAGGNGGEIVDAALNVEGAHRVEVRVTDLAGNQAESALEFVLDRTAPAPAVVELVNDTGLRGDRITRDGTLAVSGVAADATWSYRIDGGDWVAGGSNGEIVDAALNVEGAHRVEVRVSDVAGNSADTAIDLHVARSAAAPELALTRDTGVSATDRVTSDARIGVSGLAAGASWKYSLDGVHWIDGTGNGIAASAFGSDGLKTVRVQQTDGAGNVSPLAQLDFTLDTSSPLPTVTLASPARDRFAALRGDGTNFYESSRVSADTVLQWGLEDGASWRYRIDGEAGDHAGVGRNLSLSGLSEGQHEVRIRQQDVAGNWSAETAVQVTVDRTAPMVTGLWMLKNQDMAFGWTFRSNEDVQIALVPVGTMNDGTAQSYLANATASKSLIVLAGTDRGAWFDGANDIYMALAIDTAGNAAFVSLSGSGPSNGLVAHALETRYFASPPDMNLVTSQLDPVRHNWTAFATVDKTDHLFGSANADHFVFSSMSTSSKIDWIHGYDKQQGDVIEITDSAFTTLDTSQAASLARYFRKEVLADGTISLWIDKDGLGQTYPDNSAGGYDHRILVSAAQGTELQILLATGGTFVI</sequence>
<dbReference type="PANTHER" id="PTHR34677">
    <property type="match status" value="1"/>
</dbReference>
<dbReference type="Pfam" id="PF19077">
    <property type="entry name" value="Big_13"/>
    <property type="match status" value="3"/>
</dbReference>
<dbReference type="Gene3D" id="2.60.40.10">
    <property type="entry name" value="Immunoglobulins"/>
    <property type="match status" value="6"/>
</dbReference>
<accession>A0A246JFB1</accession>
<feature type="domain" description="Bacterial Ig-like" evidence="1">
    <location>
        <begin position="364"/>
        <end position="448"/>
    </location>
</feature>
<dbReference type="AlphaFoldDB" id="A0A246JFB1"/>
<name>A0A246JFB1_9BURK</name>